<dbReference type="RefSeq" id="WP_147627254.1">
    <property type="nucleotide sequence ID" value="NZ_CP042807.1"/>
</dbReference>
<name>A0A5B9DZK9_9GAMM</name>
<dbReference type="AlphaFoldDB" id="A0A5B9DZK9"/>
<protein>
    <submittedName>
        <fullName evidence="1">Uncharacterized protein</fullName>
    </submittedName>
</protein>
<organism evidence="1 2">
    <name type="scientific">Rhodanobacter glycinis</name>
    <dbReference type="NCBI Taxonomy" id="582702"/>
    <lineage>
        <taxon>Bacteria</taxon>
        <taxon>Pseudomonadati</taxon>
        <taxon>Pseudomonadota</taxon>
        <taxon>Gammaproteobacteria</taxon>
        <taxon>Lysobacterales</taxon>
        <taxon>Rhodanobacteraceae</taxon>
        <taxon>Rhodanobacter</taxon>
    </lineage>
</organism>
<gene>
    <name evidence="1" type="ORF">CS053_09460</name>
</gene>
<dbReference type="KEGG" id="rgl:CS053_09460"/>
<reference evidence="1 2" key="1">
    <citation type="submission" date="2019-08" db="EMBL/GenBank/DDBJ databases">
        <title>Complete genome sequence of Rhodanobacter glycinis strain T01E-68 isolated from tomato root.</title>
        <authorList>
            <person name="Weon H.-Y."/>
            <person name="Lee S.A."/>
        </authorList>
    </citation>
    <scope>NUCLEOTIDE SEQUENCE [LARGE SCALE GENOMIC DNA]</scope>
    <source>
        <strain evidence="1 2">T01E-68</strain>
    </source>
</reference>
<dbReference type="EMBL" id="CP042807">
    <property type="protein sequence ID" value="QEE24704.1"/>
    <property type="molecule type" value="Genomic_DNA"/>
</dbReference>
<dbReference type="Proteomes" id="UP000321807">
    <property type="component" value="Chromosome"/>
</dbReference>
<evidence type="ECO:0000313" key="2">
    <source>
        <dbReference type="Proteomes" id="UP000321807"/>
    </source>
</evidence>
<sequence length="71" mass="8311">MTRKTRLPPEVLAALAAADRSPGWNNRPRDVQRFDVGTCALYVVPYRRWAYRRQEQQTAAWWRTHGREVGA</sequence>
<accession>A0A5B9DZK9</accession>
<proteinExistence type="predicted"/>
<evidence type="ECO:0000313" key="1">
    <source>
        <dbReference type="EMBL" id="QEE24704.1"/>
    </source>
</evidence>